<dbReference type="Pfam" id="PF20737">
    <property type="entry name" value="Glyco_hydro127C"/>
    <property type="match status" value="1"/>
</dbReference>
<evidence type="ECO:0000259" key="2">
    <source>
        <dbReference type="Pfam" id="PF20736"/>
    </source>
</evidence>
<gene>
    <name evidence="4" type="ORF">CFD26_102021</name>
</gene>
<dbReference type="InterPro" id="IPR049049">
    <property type="entry name" value="Beta-AFase-like_GH127_C"/>
</dbReference>
<dbReference type="InterPro" id="IPR049046">
    <property type="entry name" value="Beta-AFase-like_GH127_middle"/>
</dbReference>
<feature type="domain" description="Non-reducing end beta-L-arabinofuranosidase-like GH127 middle" evidence="2">
    <location>
        <begin position="431"/>
        <end position="522"/>
    </location>
</feature>
<dbReference type="InterPro" id="IPR049174">
    <property type="entry name" value="Beta-AFase-like"/>
</dbReference>
<dbReference type="Pfam" id="PF07944">
    <property type="entry name" value="Beta-AFase-like_GH127_cat"/>
    <property type="match status" value="1"/>
</dbReference>
<dbReference type="InterPro" id="IPR012878">
    <property type="entry name" value="Beta-AFase-like_GH127_cat"/>
</dbReference>
<reference evidence="4 5" key="1">
    <citation type="submission" date="2018-08" db="EMBL/GenBank/DDBJ databases">
        <title>Draft genome sequences of two Aspergillus turcosus clinical strains isolated from bronchoalveolar lavage fluid: one azole-susceptible and the other azole-resistant.</title>
        <authorList>
            <person name="Parent-Michaud M."/>
            <person name="Dufresne P.J."/>
            <person name="Fournier E."/>
            <person name="Martineau C."/>
            <person name="Moreira S."/>
            <person name="Perkins V."/>
            <person name="De Repentigny L."/>
            <person name="Dufresne S.F."/>
        </authorList>
    </citation>
    <scope>NUCLEOTIDE SEQUENCE [LARGE SCALE GENOMIC DNA]</scope>
    <source>
        <strain evidence="4">HMR AF 1038</strain>
    </source>
</reference>
<name>A0A3R7F0Z3_9EURO</name>
<dbReference type="STRING" id="1245748.A0A3R7F0Z3"/>
<accession>A0A3R7F0Z3</accession>
<comment type="caution">
    <text evidence="4">The sequence shown here is derived from an EMBL/GenBank/DDBJ whole genome shotgun (WGS) entry which is preliminary data.</text>
</comment>
<evidence type="ECO:0000313" key="5">
    <source>
        <dbReference type="Proteomes" id="UP000215289"/>
    </source>
</evidence>
<sequence length="645" mass="73258">MTQPIPYTEVRIESPFWDPIIAVTRKESLGVIYEKLKGYGTWDAMRLTWKPGDPVKPDMILWDSDMGKYIEAASYALYHERDEELEARVEEAIDMIVNMQQADGYIGFYHTAIEPGRRWSSLAHNLELYGAGHLLEAAIARHVATGCPANDRFLGAMLRYVRLIQQVFGNGEDQLRDYPGHQEIELALMRLYGLTGERNLVDLTQYFIEERGRTDPPRQGHAWDIAAIKRGDNPDTFFPYYWPGPRCYWHMQAHLPLREQREIVGHSVQAMYWLAAVTDLAVATGERSYIDVTNRLWKNMVEKKMYVTGGIGSVHLYEGFGPEYDLPNETSYAETCAAIGVIFLAQHKLKVHCDGAVADIMERSLYNAMLAGLSFDGKTFNYDNPLATVGCSHQRQGWFKVFCCPSNICRLLNTLGGYLYGCDRVGESVRLTVHMYVSGEVRVGQALWHVDTEWPWHGRTRFTVTGSEPALTVLRLRVPCWAGSHQIRINGDPVRTEFDHGYVSLPSRKYSPSDTVELDLPMTAMRITSHPLVHQNRDCIALQRGPFIYALESIDQESRATDLRLVQIDRRGSLETCEMNIQGRMIIGVTTQGTVVDVPGGSQLYTDDQSRAHPEGHPVTLRFIPYFAWGNRGPSDMRVWIPQCP</sequence>
<dbReference type="InterPro" id="IPR008928">
    <property type="entry name" value="6-hairpin_glycosidase_sf"/>
</dbReference>
<dbReference type="Proteomes" id="UP000215289">
    <property type="component" value="Unassembled WGS sequence"/>
</dbReference>
<dbReference type="AlphaFoldDB" id="A0A3R7F0Z3"/>
<dbReference type="Pfam" id="PF20736">
    <property type="entry name" value="Glyco_hydro127M"/>
    <property type="match status" value="1"/>
</dbReference>
<dbReference type="OrthoDB" id="5358475at2759"/>
<dbReference type="PANTHER" id="PTHR43465:SF2">
    <property type="entry name" value="DUF1680 DOMAIN PROTEIN (AFU_ORTHOLOGUE AFUA_1G08910)"/>
    <property type="match status" value="1"/>
</dbReference>
<dbReference type="SUPFAM" id="SSF48208">
    <property type="entry name" value="Six-hairpin glycosidases"/>
    <property type="match status" value="1"/>
</dbReference>
<feature type="domain" description="Non-reducing end beta-L-arabinofuranosidase-like GH127 catalytic" evidence="1">
    <location>
        <begin position="38"/>
        <end position="415"/>
    </location>
</feature>
<dbReference type="EMBL" id="NIDN02000359">
    <property type="protein sequence ID" value="RLL93239.1"/>
    <property type="molecule type" value="Genomic_DNA"/>
</dbReference>
<proteinExistence type="predicted"/>
<feature type="domain" description="Non-reducing end beta-L-arabinofuranosidase-like GH127 C-terminal" evidence="3">
    <location>
        <begin position="526"/>
        <end position="642"/>
    </location>
</feature>
<keyword evidence="5" id="KW-1185">Reference proteome</keyword>
<organism evidence="4 5">
    <name type="scientific">Aspergillus turcosus</name>
    <dbReference type="NCBI Taxonomy" id="1245748"/>
    <lineage>
        <taxon>Eukaryota</taxon>
        <taxon>Fungi</taxon>
        <taxon>Dikarya</taxon>
        <taxon>Ascomycota</taxon>
        <taxon>Pezizomycotina</taxon>
        <taxon>Eurotiomycetes</taxon>
        <taxon>Eurotiomycetidae</taxon>
        <taxon>Eurotiales</taxon>
        <taxon>Aspergillaceae</taxon>
        <taxon>Aspergillus</taxon>
        <taxon>Aspergillus subgen. Fumigati</taxon>
    </lineage>
</organism>
<evidence type="ECO:0000313" key="4">
    <source>
        <dbReference type="EMBL" id="RLL93239.1"/>
    </source>
</evidence>
<protein>
    <submittedName>
        <fullName evidence="4">Uncharacterized protein</fullName>
    </submittedName>
</protein>
<evidence type="ECO:0000259" key="3">
    <source>
        <dbReference type="Pfam" id="PF20737"/>
    </source>
</evidence>
<evidence type="ECO:0000259" key="1">
    <source>
        <dbReference type="Pfam" id="PF07944"/>
    </source>
</evidence>
<dbReference type="GO" id="GO:0005975">
    <property type="term" value="P:carbohydrate metabolic process"/>
    <property type="evidence" value="ECO:0007669"/>
    <property type="project" value="InterPro"/>
</dbReference>
<dbReference type="PANTHER" id="PTHR43465">
    <property type="entry name" value="DUF1680 DOMAIN PROTEIN (AFU_ORTHOLOGUE AFUA_1G08910)"/>
    <property type="match status" value="1"/>
</dbReference>